<dbReference type="Gene3D" id="3.30.230.10">
    <property type="match status" value="1"/>
</dbReference>
<dbReference type="EMBL" id="CP003985">
    <property type="protein sequence ID" value="AGF78305.1"/>
    <property type="molecule type" value="Genomic_DNA"/>
</dbReference>
<dbReference type="SUPFAM" id="SSF54211">
    <property type="entry name" value="Ribosomal protein S5 domain 2-like"/>
    <property type="match status" value="1"/>
</dbReference>
<evidence type="ECO:0000313" key="9">
    <source>
        <dbReference type="Proteomes" id="UP000011721"/>
    </source>
</evidence>
<dbReference type="AlphaFoldDB" id="M1PF29"/>
<dbReference type="EC" id="3.1.26.5" evidence="7"/>
<keyword evidence="2" id="KW-0819">tRNA processing</keyword>
<dbReference type="InterPro" id="IPR014721">
    <property type="entry name" value="Ribsml_uS5_D2-typ_fold_subgr"/>
</dbReference>
<keyword evidence="6" id="KW-0694">RNA-binding</keyword>
<gene>
    <name evidence="8" type="ordered locus">UWK_01747</name>
</gene>
<dbReference type="HOGENOM" id="CLU_117179_9_3_7"/>
<reference evidence="9" key="1">
    <citation type="journal article" date="2013" name="Stand. Genomic Sci.">
        <title>Complete genome sequence of Desulfocapsa sulfexigens, a marine deltaproteobacterium specialized in disproportionating inorganic sulfur compounds.</title>
        <authorList>
            <person name="Finster K.W."/>
            <person name="Kjeldsen K.U."/>
            <person name="Kube M."/>
            <person name="Reinhardt R."/>
            <person name="Mussmann M."/>
            <person name="Amann R."/>
            <person name="Schreiber L."/>
        </authorList>
    </citation>
    <scope>NUCLEOTIDE SEQUENCE [LARGE SCALE GENOMIC DNA]</scope>
    <source>
        <strain evidence="9">DSM 10523 / SB164P1</strain>
    </source>
</reference>
<dbReference type="InterPro" id="IPR000100">
    <property type="entry name" value="RNase_P"/>
</dbReference>
<name>M1PF29_DESSD</name>
<dbReference type="Pfam" id="PF00825">
    <property type="entry name" value="Ribonuclease_P"/>
    <property type="match status" value="1"/>
</dbReference>
<dbReference type="eggNOG" id="COG0594">
    <property type="taxonomic scope" value="Bacteria"/>
</dbReference>
<comment type="function">
    <text evidence="1">RNaseP catalyzes the removal of the 5'-leader sequence from pre-tRNA to produce the mature 5'-terminus. It can also cleave other RNA substrates such as 4.5S RNA. The protein component plays an auxiliary but essential role in vivo by binding to the 5'-leader sequence and broadening the substrate specificity of the ribozyme.</text>
</comment>
<keyword evidence="3" id="KW-0540">Nuclease</keyword>
<dbReference type="InterPro" id="IPR020568">
    <property type="entry name" value="Ribosomal_Su5_D2-typ_SF"/>
</dbReference>
<protein>
    <recommendedName>
        <fullName evidence="7">Ribonuclease P protein component</fullName>
        <ecNumber evidence="7">3.1.26.5</ecNumber>
    </recommendedName>
</protein>
<dbReference type="PATRIC" id="fig|1167006.5.peg.1929"/>
<evidence type="ECO:0000256" key="2">
    <source>
        <dbReference type="ARBA" id="ARBA00022694"/>
    </source>
</evidence>
<dbReference type="GO" id="GO:0042781">
    <property type="term" value="F:3'-tRNA processing endoribonuclease activity"/>
    <property type="evidence" value="ECO:0007669"/>
    <property type="project" value="TreeGrafter"/>
</dbReference>
<dbReference type="PANTHER" id="PTHR33992:SF1">
    <property type="entry name" value="RIBONUCLEASE P PROTEIN COMPONENT"/>
    <property type="match status" value="1"/>
</dbReference>
<evidence type="ECO:0000313" key="8">
    <source>
        <dbReference type="EMBL" id="AGF78305.1"/>
    </source>
</evidence>
<proteinExistence type="predicted"/>
<sequence>MYQRGIRRHHKGFSLIFCPNELGYNRIGISIHRKLKGAVKRNRIKRIVRESFRLERSLYPVCADIVFAVRPDFSLTSPAEISSTVTELGT</sequence>
<keyword evidence="5 8" id="KW-0378">Hydrolase</keyword>
<dbReference type="NCBIfam" id="TIGR00188">
    <property type="entry name" value="rnpA"/>
    <property type="match status" value="1"/>
</dbReference>
<dbReference type="GO" id="GO:0000049">
    <property type="term" value="F:tRNA binding"/>
    <property type="evidence" value="ECO:0007669"/>
    <property type="project" value="InterPro"/>
</dbReference>
<dbReference type="GO" id="GO:0004526">
    <property type="term" value="F:ribonuclease P activity"/>
    <property type="evidence" value="ECO:0007669"/>
    <property type="project" value="UniProtKB-UniRule"/>
</dbReference>
<evidence type="ECO:0000256" key="1">
    <source>
        <dbReference type="ARBA" id="ARBA00002663"/>
    </source>
</evidence>
<dbReference type="Proteomes" id="UP000011721">
    <property type="component" value="Chromosome"/>
</dbReference>
<evidence type="ECO:0000256" key="4">
    <source>
        <dbReference type="ARBA" id="ARBA00022759"/>
    </source>
</evidence>
<keyword evidence="9" id="KW-1185">Reference proteome</keyword>
<organism evidence="8 9">
    <name type="scientific">Desulfocapsa sulfexigens (strain DSM 10523 / SB164P1)</name>
    <dbReference type="NCBI Taxonomy" id="1167006"/>
    <lineage>
        <taxon>Bacteria</taxon>
        <taxon>Pseudomonadati</taxon>
        <taxon>Thermodesulfobacteriota</taxon>
        <taxon>Desulfobulbia</taxon>
        <taxon>Desulfobulbales</taxon>
        <taxon>Desulfocapsaceae</taxon>
        <taxon>Desulfocapsa</taxon>
    </lineage>
</organism>
<dbReference type="KEGG" id="dsf:UWK_01747"/>
<dbReference type="PANTHER" id="PTHR33992">
    <property type="entry name" value="RIBONUCLEASE P PROTEIN COMPONENT"/>
    <property type="match status" value="1"/>
</dbReference>
<dbReference type="STRING" id="1167006.UWK_01747"/>
<dbReference type="GO" id="GO:0030677">
    <property type="term" value="C:ribonuclease P complex"/>
    <property type="evidence" value="ECO:0007669"/>
    <property type="project" value="TreeGrafter"/>
</dbReference>
<accession>M1PF29</accession>
<evidence type="ECO:0000256" key="5">
    <source>
        <dbReference type="ARBA" id="ARBA00022801"/>
    </source>
</evidence>
<dbReference type="PROSITE" id="PS00648">
    <property type="entry name" value="RIBONUCLEASE_P"/>
    <property type="match status" value="1"/>
</dbReference>
<dbReference type="InterPro" id="IPR020539">
    <property type="entry name" value="RNase_P_CS"/>
</dbReference>
<evidence type="ECO:0000256" key="3">
    <source>
        <dbReference type="ARBA" id="ARBA00022722"/>
    </source>
</evidence>
<evidence type="ECO:0000256" key="6">
    <source>
        <dbReference type="ARBA" id="ARBA00022884"/>
    </source>
</evidence>
<keyword evidence="4" id="KW-0255">Endonuclease</keyword>
<evidence type="ECO:0000256" key="7">
    <source>
        <dbReference type="NCBIfam" id="TIGR00188"/>
    </source>
</evidence>